<keyword evidence="1" id="KW-0472">Membrane</keyword>
<organism evidence="2 3">
    <name type="scientific">Paracraurococcus ruber</name>
    <dbReference type="NCBI Taxonomy" id="77675"/>
    <lineage>
        <taxon>Bacteria</taxon>
        <taxon>Pseudomonadati</taxon>
        <taxon>Pseudomonadota</taxon>
        <taxon>Alphaproteobacteria</taxon>
        <taxon>Acetobacterales</taxon>
        <taxon>Roseomonadaceae</taxon>
        <taxon>Paracraurococcus</taxon>
    </lineage>
</organism>
<dbReference type="Pfam" id="PF14023">
    <property type="entry name" value="Bestrophin-like"/>
    <property type="match status" value="1"/>
</dbReference>
<feature type="transmembrane region" description="Helical" evidence="1">
    <location>
        <begin position="215"/>
        <end position="233"/>
    </location>
</feature>
<reference evidence="2 3" key="1">
    <citation type="journal article" date="2020" name="Microorganisms">
        <title>Osmotic Adaptation and Compatible Solute Biosynthesis of Phototrophic Bacteria as Revealed from Genome Analyses.</title>
        <authorList>
            <person name="Imhoff J.F."/>
            <person name="Rahn T."/>
            <person name="Kunzel S."/>
            <person name="Keller A."/>
            <person name="Neulinger S.C."/>
        </authorList>
    </citation>
    <scope>NUCLEOTIDE SEQUENCE [LARGE SCALE GENOMIC DNA]</scope>
    <source>
        <strain evidence="2 3">DSM 15382</strain>
    </source>
</reference>
<keyword evidence="3" id="KW-1185">Reference proteome</keyword>
<feature type="transmembrane region" description="Helical" evidence="1">
    <location>
        <begin position="46"/>
        <end position="68"/>
    </location>
</feature>
<sequence length="266" mass="28627">MEAATGLDLWLLGLLLLALLLAANEVGFRLGRRRTAHLPADAGGHVGVLTTGMLGLLAFTLGLAISIADQRFEARRDLVVREANAIGTAWLRAGLLRDAAEAAALRRHLADYARIRLDYTTARPDRDRIAALNRATEAAQARIWTMAEAAARQDATPLTAALVAALNETFDAAQAQRYAHESRVPAHIQWLLLAGSLLAVGAVGYQLGFGPQRHGVLSTLLMAMWTGGMLLVADLNRPREGHILVDPKPLRWALESMDTAAGAGRR</sequence>
<feature type="transmembrane region" description="Helical" evidence="1">
    <location>
        <begin position="190"/>
        <end position="209"/>
    </location>
</feature>
<accession>A0ABS1CWQ3</accession>
<evidence type="ECO:0008006" key="4">
    <source>
        <dbReference type="Google" id="ProtNLM"/>
    </source>
</evidence>
<gene>
    <name evidence="2" type="ORF">CKO45_11650</name>
</gene>
<protein>
    <recommendedName>
        <fullName evidence="4">DUF4239 domain-containing protein</fullName>
    </recommendedName>
</protein>
<comment type="caution">
    <text evidence="2">The sequence shown here is derived from an EMBL/GenBank/DDBJ whole genome shotgun (WGS) entry which is preliminary data.</text>
</comment>
<name>A0ABS1CWQ3_9PROT</name>
<evidence type="ECO:0000313" key="3">
    <source>
        <dbReference type="Proteomes" id="UP000697995"/>
    </source>
</evidence>
<keyword evidence="1" id="KW-0812">Transmembrane</keyword>
<evidence type="ECO:0000256" key="1">
    <source>
        <dbReference type="SAM" id="Phobius"/>
    </source>
</evidence>
<dbReference type="InterPro" id="IPR025333">
    <property type="entry name" value="DUF4239"/>
</dbReference>
<dbReference type="EMBL" id="NRSG01000072">
    <property type="protein sequence ID" value="MBK1658887.1"/>
    <property type="molecule type" value="Genomic_DNA"/>
</dbReference>
<dbReference type="Proteomes" id="UP000697995">
    <property type="component" value="Unassembled WGS sequence"/>
</dbReference>
<evidence type="ECO:0000313" key="2">
    <source>
        <dbReference type="EMBL" id="MBK1658887.1"/>
    </source>
</evidence>
<proteinExistence type="predicted"/>
<keyword evidence="1" id="KW-1133">Transmembrane helix</keyword>